<dbReference type="PIRSF" id="PIRSF004682">
    <property type="entry name" value="GmhB"/>
    <property type="match status" value="1"/>
</dbReference>
<keyword evidence="11" id="KW-1185">Reference proteome</keyword>
<dbReference type="NCBIfam" id="TIGR01656">
    <property type="entry name" value="Histidinol-ppas"/>
    <property type="match status" value="1"/>
</dbReference>
<evidence type="ECO:0000256" key="2">
    <source>
        <dbReference type="ARBA" id="ARBA00004496"/>
    </source>
</evidence>
<dbReference type="RefSeq" id="WP_185978461.1">
    <property type="nucleotide sequence ID" value="NZ_JACBGI020000015.1"/>
</dbReference>
<dbReference type="Proteomes" id="UP001193680">
    <property type="component" value="Unassembled WGS sequence"/>
</dbReference>
<dbReference type="GO" id="GO:0034200">
    <property type="term" value="F:D-glycero-beta-D-manno-heptose 1,7-bisphosphate 7-phosphatase activity"/>
    <property type="evidence" value="ECO:0007669"/>
    <property type="project" value="UniProtKB-EC"/>
</dbReference>
<dbReference type="InterPro" id="IPR006549">
    <property type="entry name" value="HAD-SF_hydro_IIIA"/>
</dbReference>
<comment type="cofactor">
    <cofactor evidence="1">
        <name>Mg(2+)</name>
        <dbReference type="ChEBI" id="CHEBI:18420"/>
    </cofactor>
</comment>
<dbReference type="NCBIfam" id="TIGR01662">
    <property type="entry name" value="HAD-SF-IIIA"/>
    <property type="match status" value="1"/>
</dbReference>
<evidence type="ECO:0000256" key="9">
    <source>
        <dbReference type="PIRNR" id="PIRNR004682"/>
    </source>
</evidence>
<dbReference type="Gene3D" id="3.40.50.1000">
    <property type="entry name" value="HAD superfamily/HAD-like"/>
    <property type="match status" value="1"/>
</dbReference>
<name>A0ABS0BWY7_9GAMM</name>
<dbReference type="InterPro" id="IPR036412">
    <property type="entry name" value="HAD-like_sf"/>
</dbReference>
<keyword evidence="4 9" id="KW-0963">Cytoplasm</keyword>
<dbReference type="EMBL" id="JACBGI020000015">
    <property type="protein sequence ID" value="MBF6058318.1"/>
    <property type="molecule type" value="Genomic_DNA"/>
</dbReference>
<dbReference type="Pfam" id="PF08645">
    <property type="entry name" value="PNK3P"/>
    <property type="match status" value="1"/>
</dbReference>
<evidence type="ECO:0000256" key="1">
    <source>
        <dbReference type="ARBA" id="ARBA00001946"/>
    </source>
</evidence>
<protein>
    <recommendedName>
        <fullName evidence="8 9">D,D-heptose 1,7-bisphosphate phosphatase</fullName>
        <ecNumber evidence="9">3.1.3.-</ecNumber>
    </recommendedName>
</protein>
<keyword evidence="7 9" id="KW-0119">Carbohydrate metabolism</keyword>
<dbReference type="EC" id="3.1.3.-" evidence="9"/>
<dbReference type="InterPro" id="IPR004446">
    <property type="entry name" value="Heptose_bisP_phosphatase"/>
</dbReference>
<keyword evidence="5" id="KW-0479">Metal-binding</keyword>
<evidence type="ECO:0000256" key="7">
    <source>
        <dbReference type="ARBA" id="ARBA00023277"/>
    </source>
</evidence>
<evidence type="ECO:0000256" key="6">
    <source>
        <dbReference type="ARBA" id="ARBA00022801"/>
    </source>
</evidence>
<sequence length="180" mass="19864">MHKIIVLDRDGVINEDSDAFIKSAEEWIPVEGSMEAIRALKQAGWTVAIATNQSGIKRGYYDRATLSSMHQKMNDLLEDCKPDWISYSPYLSGDNSPSRKPQTGMMQAIEKALNVDLKGAPFVGDTLADIQAARSMSMQPYLVRSGKGERTLATQDPMLQGVEVFDNLQALVEYLLAHGA</sequence>
<proteinExistence type="inferred from homology"/>
<dbReference type="PANTHER" id="PTHR42891">
    <property type="entry name" value="D-GLYCERO-BETA-D-MANNO-HEPTOSE-1,7-BISPHOSPHATE 7-PHOSPHATASE"/>
    <property type="match status" value="1"/>
</dbReference>
<evidence type="ECO:0000256" key="4">
    <source>
        <dbReference type="ARBA" id="ARBA00022490"/>
    </source>
</evidence>
<organism evidence="10 11">
    <name type="scientific">Thiomicrorhabdus heinhorstiae</name>
    <dbReference type="NCBI Taxonomy" id="2748010"/>
    <lineage>
        <taxon>Bacteria</taxon>
        <taxon>Pseudomonadati</taxon>
        <taxon>Pseudomonadota</taxon>
        <taxon>Gammaproteobacteria</taxon>
        <taxon>Thiotrichales</taxon>
        <taxon>Piscirickettsiaceae</taxon>
        <taxon>Thiomicrorhabdus</taxon>
    </lineage>
</organism>
<gene>
    <name evidence="10" type="primary">gmhB</name>
    <name evidence="10" type="ORF">H8792_008190</name>
</gene>
<reference evidence="10 11" key="2">
    <citation type="submission" date="2020-11" db="EMBL/GenBank/DDBJ databases">
        <title>Sulfur oxidizing isolate from Hospital Hole Sinkhole.</title>
        <authorList>
            <person name="Scott K.M."/>
        </authorList>
    </citation>
    <scope>NUCLEOTIDE SEQUENCE [LARGE SCALE GENOMIC DNA]</scope>
    <source>
        <strain evidence="10 11">HH1</strain>
    </source>
</reference>
<dbReference type="InterPro" id="IPR013954">
    <property type="entry name" value="PNK3P"/>
</dbReference>
<dbReference type="PANTHER" id="PTHR42891:SF1">
    <property type="entry name" value="D-GLYCERO-BETA-D-MANNO-HEPTOSE-1,7-BISPHOSPHATE 7-PHOSPHATASE"/>
    <property type="match status" value="1"/>
</dbReference>
<dbReference type="InterPro" id="IPR006543">
    <property type="entry name" value="Histidinol-phos"/>
</dbReference>
<keyword evidence="6 9" id="KW-0378">Hydrolase</keyword>
<comment type="subcellular location">
    <subcellularLocation>
        <location evidence="2 9">Cytoplasm</location>
    </subcellularLocation>
</comment>
<dbReference type="NCBIfam" id="NF006506">
    <property type="entry name" value="PRK08942.1"/>
    <property type="match status" value="1"/>
</dbReference>
<evidence type="ECO:0000256" key="3">
    <source>
        <dbReference type="ARBA" id="ARBA00011245"/>
    </source>
</evidence>
<dbReference type="InterPro" id="IPR023214">
    <property type="entry name" value="HAD_sf"/>
</dbReference>
<dbReference type="SUPFAM" id="SSF56784">
    <property type="entry name" value="HAD-like"/>
    <property type="match status" value="1"/>
</dbReference>
<comment type="caution">
    <text evidence="10">The sequence shown here is derived from an EMBL/GenBank/DDBJ whole genome shotgun (WGS) entry which is preliminary data.</text>
</comment>
<accession>A0ABS0BWY7</accession>
<evidence type="ECO:0000313" key="11">
    <source>
        <dbReference type="Proteomes" id="UP001193680"/>
    </source>
</evidence>
<comment type="subunit">
    <text evidence="3">Monomer.</text>
</comment>
<evidence type="ECO:0000256" key="8">
    <source>
        <dbReference type="ARBA" id="ARBA00031828"/>
    </source>
</evidence>
<evidence type="ECO:0000313" key="10">
    <source>
        <dbReference type="EMBL" id="MBF6058318.1"/>
    </source>
</evidence>
<comment type="similarity">
    <text evidence="9">Belongs to the gmhB family.</text>
</comment>
<reference evidence="10 11" key="1">
    <citation type="submission" date="2020-06" db="EMBL/GenBank/DDBJ databases">
        <authorList>
            <person name="Scott K."/>
        </authorList>
    </citation>
    <scope>NUCLEOTIDE SEQUENCE [LARGE SCALE GENOMIC DNA]</scope>
    <source>
        <strain evidence="10 11">HH1</strain>
    </source>
</reference>
<evidence type="ECO:0000256" key="5">
    <source>
        <dbReference type="ARBA" id="ARBA00022723"/>
    </source>
</evidence>